<dbReference type="EMBL" id="BNBC01000030">
    <property type="protein sequence ID" value="GHE92751.1"/>
    <property type="molecule type" value="Genomic_DNA"/>
</dbReference>
<name>A0A919A9A2_9ACTN</name>
<keyword evidence="1" id="KW-1133">Transmembrane helix</keyword>
<organism evidence="2 3">
    <name type="scientific">Streptomyces spiralis</name>
    <dbReference type="NCBI Taxonomy" id="66376"/>
    <lineage>
        <taxon>Bacteria</taxon>
        <taxon>Bacillati</taxon>
        <taxon>Actinomycetota</taxon>
        <taxon>Actinomycetes</taxon>
        <taxon>Kitasatosporales</taxon>
        <taxon>Streptomycetaceae</taxon>
        <taxon>Streptomyces</taxon>
    </lineage>
</organism>
<evidence type="ECO:0000313" key="3">
    <source>
        <dbReference type="Proteomes" id="UP000641386"/>
    </source>
</evidence>
<evidence type="ECO:0000313" key="2">
    <source>
        <dbReference type="EMBL" id="GHE92751.1"/>
    </source>
</evidence>
<dbReference type="AlphaFoldDB" id="A0A919A9A2"/>
<reference evidence="2" key="1">
    <citation type="journal article" date="2014" name="Int. J. Syst. Evol. Microbiol.">
        <title>Complete genome sequence of Corynebacterium casei LMG S-19264T (=DSM 44701T), isolated from a smear-ripened cheese.</title>
        <authorList>
            <consortium name="US DOE Joint Genome Institute (JGI-PGF)"/>
            <person name="Walter F."/>
            <person name="Albersmeier A."/>
            <person name="Kalinowski J."/>
            <person name="Ruckert C."/>
        </authorList>
    </citation>
    <scope>NUCLEOTIDE SEQUENCE</scope>
    <source>
        <strain evidence="2">JCM 3302</strain>
    </source>
</reference>
<keyword evidence="3" id="KW-1185">Reference proteome</keyword>
<protein>
    <submittedName>
        <fullName evidence="2">Uncharacterized protein</fullName>
    </submittedName>
</protein>
<proteinExistence type="predicted"/>
<gene>
    <name evidence="2" type="ORF">GCM10014715_56510</name>
</gene>
<comment type="caution">
    <text evidence="2">The sequence shown here is derived from an EMBL/GenBank/DDBJ whole genome shotgun (WGS) entry which is preliminary data.</text>
</comment>
<sequence>MSVAVACGADSYRLMHQWNTGSHWVRTGVELIVMTVMLSRGRWALREGGRHRAEVLESFDRLPHDQPVVLLLRSFADDEGMASIQTGSMKYGPWGADTDTEEEQLRKAVAPFGTMVALGRPGDRLPQVGAGRHYSSDLEWQRQVLAALDRAVLVLLVCGPGRSLRWEVEQVVARCDAERLVLIGVRDAAQYESFRGALQDVFPKGLPPTSEDGESWRKLWEAPTTFVREAVWFDADWTPHITPLGSDDDPAFDTGRLVDPHAWVKSAFPLAIRPVYQRAGLNPPGLPSTRLPRPWPVRTAVPLLAFAWAAALAVPPAPSGGDILTLLLFVGLPLAGMLWGAWRGARGFHILLTLFCAGLPLVLTLVDCFAMFVLHASEPLVRNPLLAPVGAVMVVGALLLHHRDARMWRASLAYQNTPPRRGAQ</sequence>
<keyword evidence="1" id="KW-0472">Membrane</keyword>
<accession>A0A919A9A2</accession>
<dbReference type="Proteomes" id="UP000641386">
    <property type="component" value="Unassembled WGS sequence"/>
</dbReference>
<reference evidence="2" key="2">
    <citation type="submission" date="2020-09" db="EMBL/GenBank/DDBJ databases">
        <authorList>
            <person name="Sun Q."/>
            <person name="Ohkuma M."/>
        </authorList>
    </citation>
    <scope>NUCLEOTIDE SEQUENCE</scope>
    <source>
        <strain evidence="2">JCM 3302</strain>
    </source>
</reference>
<feature type="transmembrane region" description="Helical" evidence="1">
    <location>
        <begin position="323"/>
        <end position="342"/>
    </location>
</feature>
<evidence type="ECO:0000256" key="1">
    <source>
        <dbReference type="SAM" id="Phobius"/>
    </source>
</evidence>
<feature type="transmembrane region" description="Helical" evidence="1">
    <location>
        <begin position="349"/>
        <end position="374"/>
    </location>
</feature>
<keyword evidence="1" id="KW-0812">Transmembrane</keyword>
<feature type="transmembrane region" description="Helical" evidence="1">
    <location>
        <begin position="380"/>
        <end position="400"/>
    </location>
</feature>